<evidence type="ECO:0000313" key="3">
    <source>
        <dbReference type="EMBL" id="TFD64176.1"/>
    </source>
</evidence>
<keyword evidence="2" id="KW-1133">Transmembrane helix</keyword>
<keyword evidence="2" id="KW-0812">Transmembrane</keyword>
<dbReference type="Proteomes" id="UP000298154">
    <property type="component" value="Unassembled WGS sequence"/>
</dbReference>
<feature type="transmembrane region" description="Helical" evidence="2">
    <location>
        <begin position="225"/>
        <end position="248"/>
    </location>
</feature>
<feature type="transmembrane region" description="Helical" evidence="2">
    <location>
        <begin position="87"/>
        <end position="106"/>
    </location>
</feature>
<dbReference type="OrthoDB" id="3732892at2"/>
<feature type="transmembrane region" description="Helical" evidence="2">
    <location>
        <begin position="183"/>
        <end position="204"/>
    </location>
</feature>
<feature type="compositionally biased region" description="Basic and acidic residues" evidence="1">
    <location>
        <begin position="336"/>
        <end position="352"/>
    </location>
</feature>
<evidence type="ECO:0000256" key="1">
    <source>
        <dbReference type="SAM" id="MobiDB-lite"/>
    </source>
</evidence>
<protein>
    <submittedName>
        <fullName evidence="3">Uncharacterized protein</fullName>
    </submittedName>
</protein>
<gene>
    <name evidence="3" type="ORF">E3T47_11740</name>
</gene>
<accession>A0A4R9ALP2</accession>
<dbReference type="RefSeq" id="WP_134556263.1">
    <property type="nucleotide sequence ID" value="NZ_SOHK01000017.1"/>
</dbReference>
<name>A0A4R9ALP2_9MICO</name>
<feature type="transmembrane region" description="Helical" evidence="2">
    <location>
        <begin position="62"/>
        <end position="81"/>
    </location>
</feature>
<reference evidence="3 4" key="1">
    <citation type="submission" date="2019-03" db="EMBL/GenBank/DDBJ databases">
        <title>Genomics of glacier-inhabiting Cryobacterium strains.</title>
        <authorList>
            <person name="Liu Q."/>
            <person name="Xin Y.-H."/>
        </authorList>
    </citation>
    <scope>NUCLEOTIDE SEQUENCE [LARGE SCALE GENOMIC DNA]</scope>
    <source>
        <strain evidence="3 4">Sr36</strain>
    </source>
</reference>
<proteinExistence type="predicted"/>
<comment type="caution">
    <text evidence="3">The sequence shown here is derived from an EMBL/GenBank/DDBJ whole genome shotgun (WGS) entry which is preliminary data.</text>
</comment>
<dbReference type="AlphaFoldDB" id="A0A4R9ALP2"/>
<feature type="compositionally biased region" description="Gly residues" evidence="1">
    <location>
        <begin position="321"/>
        <end position="334"/>
    </location>
</feature>
<evidence type="ECO:0000313" key="4">
    <source>
        <dbReference type="Proteomes" id="UP000298154"/>
    </source>
</evidence>
<feature type="transmembrane region" description="Helical" evidence="2">
    <location>
        <begin position="144"/>
        <end position="163"/>
    </location>
</feature>
<keyword evidence="4" id="KW-1185">Reference proteome</keyword>
<dbReference type="EMBL" id="SOHK01000017">
    <property type="protein sequence ID" value="TFD64176.1"/>
    <property type="molecule type" value="Genomic_DNA"/>
</dbReference>
<keyword evidence="2" id="KW-0472">Membrane</keyword>
<sequence length="352" mass="37087">MDAVVVILATLALAGFGIRLVYSARAVPRRRMLHAYSRQVGLALAPEIVAELSTRIYRRERAGIVGSMVGLFVGVTALVVTDGNENPWNGLLVVVAMTVGSTVALIGDDSRSAFAPVAETPRLARNISPGLADYVTPLDRTFSLGLLGLATLGYIAVLGVIAINPERAFDDVSVRTILWPAGLLLALATAASLTTWAAANALLAHGQPAATYTQLAWSDAFRSTTLRSLVGIPGIIAAVSSCVLFLSLSEAMTLPVPGSIGEILVGSFTIMGPVLVVVLVSWSVTSLRNRSTTHFLRRLWPETALELDRRRRTPGAADPGGHPGGQPGDPGGQKDGQPDDRPDQDSRTKTPA</sequence>
<evidence type="ECO:0000256" key="2">
    <source>
        <dbReference type="SAM" id="Phobius"/>
    </source>
</evidence>
<feature type="transmembrane region" description="Helical" evidence="2">
    <location>
        <begin position="260"/>
        <end position="282"/>
    </location>
</feature>
<organism evidence="3 4">
    <name type="scientific">Cryobacterium ruanii</name>
    <dbReference type="NCBI Taxonomy" id="1259197"/>
    <lineage>
        <taxon>Bacteria</taxon>
        <taxon>Bacillati</taxon>
        <taxon>Actinomycetota</taxon>
        <taxon>Actinomycetes</taxon>
        <taxon>Micrococcales</taxon>
        <taxon>Microbacteriaceae</taxon>
        <taxon>Cryobacterium</taxon>
    </lineage>
</organism>
<feature type="region of interest" description="Disordered" evidence="1">
    <location>
        <begin position="307"/>
        <end position="352"/>
    </location>
</feature>